<dbReference type="InterPro" id="IPR046796">
    <property type="entry name" value="Transposase_32_dom"/>
</dbReference>
<gene>
    <name evidence="2" type="ORF">PIB30_051617</name>
</gene>
<evidence type="ECO:0000259" key="1">
    <source>
        <dbReference type="Pfam" id="PF20167"/>
    </source>
</evidence>
<keyword evidence="3" id="KW-1185">Reference proteome</keyword>
<feature type="domain" description="Putative plant transposon protein" evidence="1">
    <location>
        <begin position="26"/>
        <end position="140"/>
    </location>
</feature>
<evidence type="ECO:0000313" key="2">
    <source>
        <dbReference type="EMBL" id="MED6135964.1"/>
    </source>
</evidence>
<dbReference type="EMBL" id="JASCZI010060782">
    <property type="protein sequence ID" value="MED6135964.1"/>
    <property type="molecule type" value="Genomic_DNA"/>
</dbReference>
<organism evidence="2 3">
    <name type="scientific">Stylosanthes scabra</name>
    <dbReference type="NCBI Taxonomy" id="79078"/>
    <lineage>
        <taxon>Eukaryota</taxon>
        <taxon>Viridiplantae</taxon>
        <taxon>Streptophyta</taxon>
        <taxon>Embryophyta</taxon>
        <taxon>Tracheophyta</taxon>
        <taxon>Spermatophyta</taxon>
        <taxon>Magnoliopsida</taxon>
        <taxon>eudicotyledons</taxon>
        <taxon>Gunneridae</taxon>
        <taxon>Pentapetalae</taxon>
        <taxon>rosids</taxon>
        <taxon>fabids</taxon>
        <taxon>Fabales</taxon>
        <taxon>Fabaceae</taxon>
        <taxon>Papilionoideae</taxon>
        <taxon>50 kb inversion clade</taxon>
        <taxon>dalbergioids sensu lato</taxon>
        <taxon>Dalbergieae</taxon>
        <taxon>Pterocarpus clade</taxon>
        <taxon>Stylosanthes</taxon>
    </lineage>
</organism>
<evidence type="ECO:0000313" key="3">
    <source>
        <dbReference type="Proteomes" id="UP001341840"/>
    </source>
</evidence>
<proteinExistence type="predicted"/>
<protein>
    <recommendedName>
        <fullName evidence="1">Putative plant transposon protein domain-containing protein</fullName>
    </recommendedName>
</protein>
<dbReference type="Pfam" id="PF20167">
    <property type="entry name" value="Transposase_32"/>
    <property type="match status" value="1"/>
</dbReference>
<accession>A0ABU6SIS9</accession>
<dbReference type="Proteomes" id="UP001341840">
    <property type="component" value="Unassembled WGS sequence"/>
</dbReference>
<sequence>MENIKVMLRLDARINSETNFRRRMIPANQDLDTVIQDLCMQGSIWELGARNNPLYLERRDLRPIPRGWHEFIIHNILPTTNQSEVTVKRAVLIHYNIHSQEVRVEKLIMDAMTEIIKNLHSTKPPLAFPNVIARLCEVDGYDTKLLPQQNFGEEEDQEQPAYDAAQMPQGYGGGNCKKIWPTSRKLRWNSTKASWPSKLPMDYAFKTWR</sequence>
<reference evidence="2 3" key="1">
    <citation type="journal article" date="2023" name="Plants (Basel)">
        <title>Bridging the Gap: Combining Genomics and Transcriptomics Approaches to Understand Stylosanthes scabra, an Orphan Legume from the Brazilian Caatinga.</title>
        <authorList>
            <person name="Ferreira-Neto J.R.C."/>
            <person name="da Silva M.D."/>
            <person name="Binneck E."/>
            <person name="de Melo N.F."/>
            <person name="da Silva R.H."/>
            <person name="de Melo A.L.T.M."/>
            <person name="Pandolfi V."/>
            <person name="Bustamante F.O."/>
            <person name="Brasileiro-Vidal A.C."/>
            <person name="Benko-Iseppon A.M."/>
        </authorList>
    </citation>
    <scope>NUCLEOTIDE SEQUENCE [LARGE SCALE GENOMIC DNA]</scope>
    <source>
        <tissue evidence="2">Leaves</tissue>
    </source>
</reference>
<name>A0ABU6SIS9_9FABA</name>
<comment type="caution">
    <text evidence="2">The sequence shown here is derived from an EMBL/GenBank/DDBJ whole genome shotgun (WGS) entry which is preliminary data.</text>
</comment>